<comment type="caution">
    <text evidence="6">The sequence shown here is derived from an EMBL/GenBank/DDBJ whole genome shotgun (WGS) entry which is preliminary data.</text>
</comment>
<dbReference type="Proteomes" id="UP001168990">
    <property type="component" value="Unassembled WGS sequence"/>
</dbReference>
<dbReference type="GO" id="GO:0019843">
    <property type="term" value="F:rRNA binding"/>
    <property type="evidence" value="ECO:0007669"/>
    <property type="project" value="InterPro"/>
</dbReference>
<sequence length="241" mass="28489">MNLLKFNTLRPLLSVEKLATMSQIVGLKTFKPPQKLDIEWPERAKLNVQPKVPQYPPSMRPFKMQKKLRLMRGPEQVHTEFIHKQFGIVAQIGGRMKYEHFEVIRMTLLRRCNFDKMFAVWRVDAPWQPATKKSLGQRMGGGKGAIDHYFTPLKAGRVIVEVGGDIEYFEVKRILNNLANKMPFKAKAYCYDELMKEREYKKHLEDSNQNPYTWKYIIQNNMGGCHKWISPYDQLWYNEYL</sequence>
<dbReference type="EMBL" id="JAQQBS010001422">
    <property type="protein sequence ID" value="KAK0165942.1"/>
    <property type="molecule type" value="Genomic_DNA"/>
</dbReference>
<gene>
    <name evidence="6" type="ORF">PV328_004416</name>
</gene>
<dbReference type="PANTHER" id="PTHR12220:SF13">
    <property type="entry name" value="LARGE RIBOSOMAL SUBUNIT PROTEIN UL16M"/>
    <property type="match status" value="1"/>
</dbReference>
<reference evidence="6" key="1">
    <citation type="journal article" date="2023" name="bioRxiv">
        <title>Scaffold-level genome assemblies of two parasitoid biocontrol wasps reveal the parthenogenesis mechanism and an associated novel virus.</title>
        <authorList>
            <person name="Inwood S."/>
            <person name="Skelly J."/>
            <person name="Guhlin J."/>
            <person name="Harrop T."/>
            <person name="Goldson S."/>
            <person name="Dearden P."/>
        </authorList>
    </citation>
    <scope>NUCLEOTIDE SEQUENCE</scope>
    <source>
        <strain evidence="6">Irish</strain>
        <tissue evidence="6">Whole body</tissue>
    </source>
</reference>
<comment type="similarity">
    <text evidence="1">Belongs to the universal ribosomal protein uL16 family.</text>
</comment>
<dbReference type="InterPro" id="IPR000114">
    <property type="entry name" value="Ribosomal_uL16_bact-type"/>
</dbReference>
<dbReference type="InterPro" id="IPR016180">
    <property type="entry name" value="Ribosomal_uL16_dom"/>
</dbReference>
<evidence type="ECO:0000256" key="4">
    <source>
        <dbReference type="ARBA" id="ARBA00035302"/>
    </source>
</evidence>
<protein>
    <recommendedName>
        <fullName evidence="4">Large ribosomal subunit protein uL16m</fullName>
    </recommendedName>
    <alternativeName>
        <fullName evidence="5">39S ribosomal protein L16, mitochondrial</fullName>
    </alternativeName>
</protein>
<dbReference type="CDD" id="cd01433">
    <property type="entry name" value="Ribosomal_L16_L10e"/>
    <property type="match status" value="1"/>
</dbReference>
<evidence type="ECO:0000256" key="5">
    <source>
        <dbReference type="ARBA" id="ARBA00035440"/>
    </source>
</evidence>
<dbReference type="AlphaFoldDB" id="A0AA39KLP2"/>
<evidence type="ECO:0000256" key="1">
    <source>
        <dbReference type="ARBA" id="ARBA00008931"/>
    </source>
</evidence>
<accession>A0AA39KLP2</accession>
<organism evidence="6 7">
    <name type="scientific">Microctonus aethiopoides</name>
    <dbReference type="NCBI Taxonomy" id="144406"/>
    <lineage>
        <taxon>Eukaryota</taxon>
        <taxon>Metazoa</taxon>
        <taxon>Ecdysozoa</taxon>
        <taxon>Arthropoda</taxon>
        <taxon>Hexapoda</taxon>
        <taxon>Insecta</taxon>
        <taxon>Pterygota</taxon>
        <taxon>Neoptera</taxon>
        <taxon>Endopterygota</taxon>
        <taxon>Hymenoptera</taxon>
        <taxon>Apocrita</taxon>
        <taxon>Ichneumonoidea</taxon>
        <taxon>Braconidae</taxon>
        <taxon>Euphorinae</taxon>
        <taxon>Microctonus</taxon>
    </lineage>
</organism>
<dbReference type="Pfam" id="PF00252">
    <property type="entry name" value="Ribosomal_L16"/>
    <property type="match status" value="1"/>
</dbReference>
<dbReference type="PANTHER" id="PTHR12220">
    <property type="entry name" value="50S/60S RIBOSOMAL PROTEIN L16"/>
    <property type="match status" value="1"/>
</dbReference>
<dbReference type="GO" id="GO:0003735">
    <property type="term" value="F:structural constituent of ribosome"/>
    <property type="evidence" value="ECO:0007669"/>
    <property type="project" value="InterPro"/>
</dbReference>
<dbReference type="InterPro" id="IPR036920">
    <property type="entry name" value="Ribosomal_uL16_sf"/>
</dbReference>
<dbReference type="GO" id="GO:0005762">
    <property type="term" value="C:mitochondrial large ribosomal subunit"/>
    <property type="evidence" value="ECO:0007669"/>
    <property type="project" value="TreeGrafter"/>
</dbReference>
<evidence type="ECO:0000256" key="2">
    <source>
        <dbReference type="ARBA" id="ARBA00022980"/>
    </source>
</evidence>
<reference evidence="6" key="2">
    <citation type="submission" date="2023-03" db="EMBL/GenBank/DDBJ databases">
        <authorList>
            <person name="Inwood S.N."/>
            <person name="Skelly J.G."/>
            <person name="Guhlin J."/>
            <person name="Harrop T.W.R."/>
            <person name="Goldson S.G."/>
            <person name="Dearden P.K."/>
        </authorList>
    </citation>
    <scope>NUCLEOTIDE SEQUENCE</scope>
    <source>
        <strain evidence="6">Irish</strain>
        <tissue evidence="6">Whole body</tissue>
    </source>
</reference>
<keyword evidence="2" id="KW-0689">Ribosomal protein</keyword>
<keyword evidence="7" id="KW-1185">Reference proteome</keyword>
<evidence type="ECO:0000256" key="3">
    <source>
        <dbReference type="ARBA" id="ARBA00023274"/>
    </source>
</evidence>
<name>A0AA39KLP2_9HYME</name>
<dbReference type="SUPFAM" id="SSF54686">
    <property type="entry name" value="Ribosomal protein L16p/L10e"/>
    <property type="match status" value="1"/>
</dbReference>
<evidence type="ECO:0000313" key="6">
    <source>
        <dbReference type="EMBL" id="KAK0165942.1"/>
    </source>
</evidence>
<keyword evidence="3" id="KW-0687">Ribonucleoprotein</keyword>
<evidence type="ECO:0000313" key="7">
    <source>
        <dbReference type="Proteomes" id="UP001168990"/>
    </source>
</evidence>
<dbReference type="InterPro" id="IPR047873">
    <property type="entry name" value="Ribosomal_uL16"/>
</dbReference>
<proteinExistence type="inferred from homology"/>
<dbReference type="GO" id="GO:0032543">
    <property type="term" value="P:mitochondrial translation"/>
    <property type="evidence" value="ECO:0007669"/>
    <property type="project" value="TreeGrafter"/>
</dbReference>
<dbReference type="Gene3D" id="3.90.1170.10">
    <property type="entry name" value="Ribosomal protein L10e/L16"/>
    <property type="match status" value="1"/>
</dbReference>